<dbReference type="Gramene" id="mRNA:HanXRQr2_Chr06g0243461">
    <property type="protein sequence ID" value="mRNA:HanXRQr2_Chr06g0243461"/>
    <property type="gene ID" value="HanXRQr2_Chr06g0243461"/>
</dbReference>
<name>A0A9K3NVP8_HELAN</name>
<proteinExistence type="predicted"/>
<sequence>MGTYWIVSWFVTSQLLTTRCRKEQRRWTHQSDHTDIIIQGCSRKCINYEAYPANTARREQFRSEEQPNKIVLMVVMSWLYKWRAILGVKAKHKCVESRGDRSI</sequence>
<reference evidence="2" key="2">
    <citation type="submission" date="2020-06" db="EMBL/GenBank/DDBJ databases">
        <title>Helianthus annuus Genome sequencing and assembly Release 2.</title>
        <authorList>
            <person name="Gouzy J."/>
            <person name="Langlade N."/>
            <person name="Munos S."/>
        </authorList>
    </citation>
    <scope>NUCLEOTIDE SEQUENCE</scope>
    <source>
        <tissue evidence="2">Leaves</tissue>
    </source>
</reference>
<dbReference type="EMBL" id="MNCJ02000321">
    <property type="protein sequence ID" value="KAF5801036.1"/>
    <property type="molecule type" value="Genomic_DNA"/>
</dbReference>
<dbReference type="AlphaFoldDB" id="A0A9K3NVP8"/>
<evidence type="ECO:0000313" key="1">
    <source>
        <dbReference type="EMBL" id="KAF5801036.1"/>
    </source>
</evidence>
<organism evidence="2 3">
    <name type="scientific">Helianthus annuus</name>
    <name type="common">Common sunflower</name>
    <dbReference type="NCBI Taxonomy" id="4232"/>
    <lineage>
        <taxon>Eukaryota</taxon>
        <taxon>Viridiplantae</taxon>
        <taxon>Streptophyta</taxon>
        <taxon>Embryophyta</taxon>
        <taxon>Tracheophyta</taxon>
        <taxon>Spermatophyta</taxon>
        <taxon>Magnoliopsida</taxon>
        <taxon>eudicotyledons</taxon>
        <taxon>Gunneridae</taxon>
        <taxon>Pentapetalae</taxon>
        <taxon>asterids</taxon>
        <taxon>campanulids</taxon>
        <taxon>Asterales</taxon>
        <taxon>Asteraceae</taxon>
        <taxon>Asteroideae</taxon>
        <taxon>Heliantheae alliance</taxon>
        <taxon>Heliantheae</taxon>
        <taxon>Helianthus</taxon>
    </lineage>
</organism>
<keyword evidence="3" id="KW-1185">Reference proteome</keyword>
<dbReference type="EMBL" id="MNCJ02000318">
    <property type="protein sequence ID" value="KAF5813770.1"/>
    <property type="molecule type" value="Genomic_DNA"/>
</dbReference>
<comment type="caution">
    <text evidence="2">The sequence shown here is derived from an EMBL/GenBank/DDBJ whole genome shotgun (WGS) entry which is preliminary data.</text>
</comment>
<evidence type="ECO:0000313" key="3">
    <source>
        <dbReference type="Proteomes" id="UP000215914"/>
    </source>
</evidence>
<evidence type="ECO:0000313" key="2">
    <source>
        <dbReference type="EMBL" id="KAF5813770.1"/>
    </source>
</evidence>
<protein>
    <submittedName>
        <fullName evidence="2">Uncharacterized protein</fullName>
    </submittedName>
</protein>
<dbReference type="Proteomes" id="UP000215914">
    <property type="component" value="Unassembled WGS sequence"/>
</dbReference>
<accession>A0A9K3NVP8</accession>
<reference evidence="2" key="1">
    <citation type="journal article" date="2017" name="Nature">
        <title>The sunflower genome provides insights into oil metabolism, flowering and Asterid evolution.</title>
        <authorList>
            <person name="Badouin H."/>
            <person name="Gouzy J."/>
            <person name="Grassa C.J."/>
            <person name="Murat F."/>
            <person name="Staton S.E."/>
            <person name="Cottret L."/>
            <person name="Lelandais-Briere C."/>
            <person name="Owens G.L."/>
            <person name="Carrere S."/>
            <person name="Mayjonade B."/>
            <person name="Legrand L."/>
            <person name="Gill N."/>
            <person name="Kane N.C."/>
            <person name="Bowers J.E."/>
            <person name="Hubner S."/>
            <person name="Bellec A."/>
            <person name="Berard A."/>
            <person name="Berges H."/>
            <person name="Blanchet N."/>
            <person name="Boniface M.C."/>
            <person name="Brunel D."/>
            <person name="Catrice O."/>
            <person name="Chaidir N."/>
            <person name="Claudel C."/>
            <person name="Donnadieu C."/>
            <person name="Faraut T."/>
            <person name="Fievet G."/>
            <person name="Helmstetter N."/>
            <person name="King M."/>
            <person name="Knapp S.J."/>
            <person name="Lai Z."/>
            <person name="Le Paslier M.C."/>
            <person name="Lippi Y."/>
            <person name="Lorenzon L."/>
            <person name="Mandel J.R."/>
            <person name="Marage G."/>
            <person name="Marchand G."/>
            <person name="Marquand E."/>
            <person name="Bret-Mestries E."/>
            <person name="Morien E."/>
            <person name="Nambeesan S."/>
            <person name="Nguyen T."/>
            <person name="Pegot-Espagnet P."/>
            <person name="Pouilly N."/>
            <person name="Raftis F."/>
            <person name="Sallet E."/>
            <person name="Schiex T."/>
            <person name="Thomas J."/>
            <person name="Vandecasteele C."/>
            <person name="Vares D."/>
            <person name="Vear F."/>
            <person name="Vautrin S."/>
            <person name="Crespi M."/>
            <person name="Mangin B."/>
            <person name="Burke J.M."/>
            <person name="Salse J."/>
            <person name="Munos S."/>
            <person name="Vincourt P."/>
            <person name="Rieseberg L.H."/>
            <person name="Langlade N.B."/>
        </authorList>
    </citation>
    <scope>NUCLEOTIDE SEQUENCE</scope>
    <source>
        <tissue evidence="2">Leaves</tissue>
    </source>
</reference>
<gene>
    <name evidence="2" type="ORF">HanXRQr2_Chr03g0102621</name>
    <name evidence="1" type="ORF">HanXRQr2_Chr06g0243461</name>
</gene>
<dbReference type="Gramene" id="mRNA:HanXRQr2_Chr03g0102621">
    <property type="protein sequence ID" value="mRNA:HanXRQr2_Chr03g0102621"/>
    <property type="gene ID" value="HanXRQr2_Chr03g0102621"/>
</dbReference>